<reference evidence="1" key="1">
    <citation type="submission" date="2009-07" db="EMBL/GenBank/DDBJ databases">
        <authorList>
            <person name="Weinstock G."/>
            <person name="Sodergren E."/>
            <person name="Clifton S."/>
            <person name="Fulton L."/>
            <person name="Fulton B."/>
            <person name="Courtney L."/>
            <person name="Fronick C."/>
            <person name="Harrison M."/>
            <person name="Strong C."/>
            <person name="Farmer C."/>
            <person name="Delahaunty K."/>
            <person name="Markovic C."/>
            <person name="Hall O."/>
            <person name="Minx P."/>
            <person name="Tomlinson C."/>
            <person name="Mitreva M."/>
            <person name="Nelson J."/>
            <person name="Hou S."/>
            <person name="Wollam A."/>
            <person name="Pepin K.H."/>
            <person name="Johnson M."/>
            <person name="Bhonagiri V."/>
            <person name="Nash W.E."/>
            <person name="Warren W."/>
            <person name="Chinwalla A."/>
            <person name="Mardis E.R."/>
            <person name="Wilson R.K."/>
        </authorList>
    </citation>
    <scope>NUCLEOTIDE SEQUENCE [LARGE SCALE GENOMIC DNA]</scope>
    <source>
        <strain evidence="1">DSM 14469</strain>
    </source>
</reference>
<dbReference type="EMBL" id="ACCL02000008">
    <property type="protein sequence ID" value="EET61050.1"/>
    <property type="molecule type" value="Genomic_DNA"/>
</dbReference>
<gene>
    <name evidence="1" type="ORF">BRYFOR_07118</name>
</gene>
<organism evidence="1 2">
    <name type="scientific">Marvinbryantia formatexigens DSM 14469</name>
    <dbReference type="NCBI Taxonomy" id="478749"/>
    <lineage>
        <taxon>Bacteria</taxon>
        <taxon>Bacillati</taxon>
        <taxon>Bacillota</taxon>
        <taxon>Clostridia</taxon>
        <taxon>Lachnospirales</taxon>
        <taxon>Lachnospiraceae</taxon>
        <taxon>Marvinbryantia</taxon>
    </lineage>
</organism>
<sequence length="62" mass="7346">MPGQTKIRLHRETDLFAPGIMYLQYNKFSAKRKHLFSNSTCKFKWILLKYHCCQSVHNSIGE</sequence>
<accession>C6LER7</accession>
<proteinExistence type="predicted"/>
<protein>
    <submittedName>
        <fullName evidence="1">Uncharacterized protein</fullName>
    </submittedName>
</protein>
<evidence type="ECO:0000313" key="1">
    <source>
        <dbReference type="EMBL" id="EET61050.1"/>
    </source>
</evidence>
<evidence type="ECO:0000313" key="2">
    <source>
        <dbReference type="Proteomes" id="UP000005561"/>
    </source>
</evidence>
<dbReference type="AlphaFoldDB" id="C6LER7"/>
<keyword evidence="2" id="KW-1185">Reference proteome</keyword>
<dbReference type="Proteomes" id="UP000005561">
    <property type="component" value="Unassembled WGS sequence"/>
</dbReference>
<comment type="caution">
    <text evidence="1">The sequence shown here is derived from an EMBL/GenBank/DDBJ whole genome shotgun (WGS) entry which is preliminary data.</text>
</comment>
<name>C6LER7_9FIRM</name>